<dbReference type="HOGENOM" id="CLU_507933_0_0_10"/>
<dbReference type="AlphaFoldDB" id="F8N7K6"/>
<name>F8N7K6_9BACT</name>
<dbReference type="Proteomes" id="UP000002772">
    <property type="component" value="Unassembled WGS sequence"/>
</dbReference>
<sequence>MKREDILKGDLPIVLVKLLELRKHLVKTGNHEFKINSLSFLGHDFMSAKNVPRLEEIDYNQCIRYLKVINFPHSSKNLRWNIEINGKRVQIRSLSDNTRALINHTNRAKFCTICQKAGVDIKILDDIVDRYWELRTLGIISEDVSMDDENYPFRNHRKELEKLFTWIAFNSLTDVKDITDGDNGCDYILDYRDPVDTTTWNIFGKKDYIKVIYDHLVFSLRDNKGMPRGYTPYSNEFDPKIKPWVRLRNNRFKGALHIRIKGMSTADSTVKYYINKYKEEITKIKSNNNEERDEILIKIYLIRCRMHHQSINLNGEMTQISVLGNTPSECYNDFSEEIMQETHWDNLGSNPSILLALCQNANVTKAPSNYKADVFINGIGISIKSRRSAPPSIINTTSRIGMMNAITTLNDIYRKALKINPLDSMVQDYWNKRLANIISEDVKTSDLNCPFVSFLSEEKSKEYLKPIINYFCFDGTGQGLSPYQAKLVLVCTDPQDSSTWDYYDKDTYCEYIWEKLIFSIRSQRSENALALPNNLP</sequence>
<dbReference type="EMBL" id="GL945017">
    <property type="protein sequence ID" value="EGN57466.1"/>
    <property type="molecule type" value="Genomic_DNA"/>
</dbReference>
<dbReference type="eggNOG" id="ENOG502ZT0T">
    <property type="taxonomic scope" value="Bacteria"/>
</dbReference>
<dbReference type="RefSeq" id="WP_007575043.1">
    <property type="nucleotide sequence ID" value="NZ_BPTS01000002.1"/>
</dbReference>
<dbReference type="OrthoDB" id="9826325at2"/>
<reference evidence="2" key="1">
    <citation type="journal article" date="2011" name="Stand. Genomic Sci.">
        <title>Non-contiguous finished genome sequence of the opportunistic oral pathogen Prevotella multisaccharivorax type strain (PPPA20).</title>
        <authorList>
            <person name="Pati A."/>
            <person name="Gronow S."/>
            <person name="Lu M."/>
            <person name="Lapidus A."/>
            <person name="Nolan M."/>
            <person name="Lucas S."/>
            <person name="Hammon N."/>
            <person name="Deshpande S."/>
            <person name="Cheng J.F."/>
            <person name="Tapia R."/>
            <person name="Han C."/>
            <person name="Goodwin L."/>
            <person name="Pitluck S."/>
            <person name="Liolios K."/>
            <person name="Pagani I."/>
            <person name="Mavromatis K."/>
            <person name="Mikhailova N."/>
            <person name="Huntemann M."/>
            <person name="Chen A."/>
            <person name="Palaniappan K."/>
            <person name="Land M."/>
            <person name="Hauser L."/>
            <person name="Detter J.C."/>
            <person name="Brambilla E.M."/>
            <person name="Rohde M."/>
            <person name="Goker M."/>
            <person name="Woyke T."/>
            <person name="Bristow J."/>
            <person name="Eisen J.A."/>
            <person name="Markowitz V."/>
            <person name="Hugenholtz P."/>
            <person name="Kyrpides N.C."/>
            <person name="Klenk H.P."/>
            <person name="Ivanova N."/>
        </authorList>
    </citation>
    <scope>NUCLEOTIDE SEQUENCE [LARGE SCALE GENOMIC DNA]</scope>
    <source>
        <strain evidence="2">DSM 17128</strain>
    </source>
</reference>
<gene>
    <name evidence="1" type="ORF">Premu_2072</name>
</gene>
<evidence type="ECO:0000313" key="2">
    <source>
        <dbReference type="Proteomes" id="UP000002772"/>
    </source>
</evidence>
<accession>F8N7K6</accession>
<protein>
    <submittedName>
        <fullName evidence="1">Uncharacterized protein</fullName>
    </submittedName>
</protein>
<organism evidence="1 2">
    <name type="scientific">Hallella multisaccharivorax DSM 17128</name>
    <dbReference type="NCBI Taxonomy" id="688246"/>
    <lineage>
        <taxon>Bacteria</taxon>
        <taxon>Pseudomonadati</taxon>
        <taxon>Bacteroidota</taxon>
        <taxon>Bacteroidia</taxon>
        <taxon>Bacteroidales</taxon>
        <taxon>Prevotellaceae</taxon>
        <taxon>Hallella</taxon>
    </lineage>
</organism>
<evidence type="ECO:0000313" key="1">
    <source>
        <dbReference type="EMBL" id="EGN57466.1"/>
    </source>
</evidence>
<keyword evidence="2" id="KW-1185">Reference proteome</keyword>
<proteinExistence type="predicted"/>
<dbReference type="STRING" id="688246.Premu_2072"/>